<gene>
    <name evidence="1" type="ORF">Vbra_8762</name>
</gene>
<dbReference type="AlphaFoldDB" id="A0A0G4F4G5"/>
<evidence type="ECO:0000313" key="1">
    <source>
        <dbReference type="EMBL" id="CEM06768.1"/>
    </source>
</evidence>
<name>A0A0G4F4G5_VITBC</name>
<organism evidence="1 2">
    <name type="scientific">Vitrella brassicaformis (strain CCMP3155)</name>
    <dbReference type="NCBI Taxonomy" id="1169540"/>
    <lineage>
        <taxon>Eukaryota</taxon>
        <taxon>Sar</taxon>
        <taxon>Alveolata</taxon>
        <taxon>Colpodellida</taxon>
        <taxon>Vitrellaceae</taxon>
        <taxon>Vitrella</taxon>
    </lineage>
</organism>
<dbReference type="InParanoid" id="A0A0G4F4G5"/>
<sequence>MFYTVVARTAPLVGQGSLGLHAAMELLRTNALFRVMNEDFFHAVMTRLTSELRKALKAAIRWPFCCWHQEEGGEVLEWLEQTGTSLAGGYGEADVGLQELMMVLTGLLKVRWRNDSIRSDKRHG</sequence>
<proteinExistence type="predicted"/>
<evidence type="ECO:0000313" key="2">
    <source>
        <dbReference type="Proteomes" id="UP000041254"/>
    </source>
</evidence>
<dbReference type="VEuPathDB" id="CryptoDB:Vbra_8762"/>
<reference evidence="1 2" key="1">
    <citation type="submission" date="2014-11" db="EMBL/GenBank/DDBJ databases">
        <authorList>
            <person name="Zhu J."/>
            <person name="Qi W."/>
            <person name="Song R."/>
        </authorList>
    </citation>
    <scope>NUCLEOTIDE SEQUENCE [LARGE SCALE GENOMIC DNA]</scope>
</reference>
<keyword evidence="2" id="KW-1185">Reference proteome</keyword>
<accession>A0A0G4F4G5</accession>
<dbReference type="EMBL" id="CDMY01000370">
    <property type="protein sequence ID" value="CEM06768.1"/>
    <property type="molecule type" value="Genomic_DNA"/>
</dbReference>
<protein>
    <submittedName>
        <fullName evidence="1">Uncharacterized protein</fullName>
    </submittedName>
</protein>
<dbReference type="Proteomes" id="UP000041254">
    <property type="component" value="Unassembled WGS sequence"/>
</dbReference>